<gene>
    <name evidence="1" type="ORF">G01um101477_629</name>
</gene>
<proteinExistence type="predicted"/>
<evidence type="ECO:0000313" key="1">
    <source>
        <dbReference type="EMBL" id="TSC65082.1"/>
    </source>
</evidence>
<dbReference type="Proteomes" id="UP000319613">
    <property type="component" value="Unassembled WGS sequence"/>
</dbReference>
<dbReference type="AlphaFoldDB" id="A0A554J9S4"/>
<sequence>MNQPPSTMTIELEEKDVRNDLPDVVNAMSKMRAETIKDRKVTDGQKDEYLHMSYRLASGIQAIADEPMTKRMQIVADRLNKNPTLLRYDPMQDGYWRKQEGRFAEALDDLLIATVRDDFHSVDAKHHVLQAVKYLGIEDTSSKEREKVYDTILPFHGPVPLETKENLLKKLFGRLLGNQYKLSNLEGLALNIDATSDGFRDEFMQMARDRGYTTLRVEMTDKDFEKVKAQLKDMQVVGSDNIRPNQKIVDATNSFVRYTKPLSYPILGALPRSLQERLEKTLPTFSAEYAYITSNCTEFVAAALGAIGTCIYTESEYLFLAAIPFFADAITRETMGWPNHDYDHPVGSAFLKPFLYPLEKHFKEKAKKKVTVELPVRKIEASQQVPNPIAFYDAVGKMEVPEEAERNLVWDNENHHQFGKSFMAYVKEHSGTQPQGIEIATSINKPNQAVVYNHELPVDGYRKYSSLFCFNGRRYLLTAVEPNRGTNNFVENASTILADGSDNQKKLERLGKELDARYVHLREYRSGQVASDMEGFGDRKS</sequence>
<comment type="caution">
    <text evidence="1">The sequence shown here is derived from an EMBL/GenBank/DDBJ whole genome shotgun (WGS) entry which is preliminary data.</text>
</comment>
<dbReference type="EMBL" id="VMFF01000070">
    <property type="protein sequence ID" value="TSC65082.1"/>
    <property type="molecule type" value="Genomic_DNA"/>
</dbReference>
<protein>
    <submittedName>
        <fullName evidence="1">Uncharacterized protein</fullName>
    </submittedName>
</protein>
<organism evidence="1 2">
    <name type="scientific">Candidatus Doudnabacteria bacterium Gr01-1014_77</name>
    <dbReference type="NCBI Taxonomy" id="2017133"/>
    <lineage>
        <taxon>Bacteria</taxon>
        <taxon>Candidatus Doudnaibacteriota</taxon>
    </lineage>
</organism>
<accession>A0A554J9S4</accession>
<name>A0A554J9S4_9BACT</name>
<evidence type="ECO:0000313" key="2">
    <source>
        <dbReference type="Proteomes" id="UP000319613"/>
    </source>
</evidence>
<feature type="non-terminal residue" evidence="1">
    <location>
        <position position="541"/>
    </location>
</feature>
<reference evidence="1 2" key="1">
    <citation type="submission" date="2017-07" db="EMBL/GenBank/DDBJ databases">
        <title>Mechanisms for carbon and nitrogen cycling indicate functional differentiation within the Candidate Phyla Radiation.</title>
        <authorList>
            <person name="Danczak R.E."/>
            <person name="Johnston M.D."/>
            <person name="Kenah C."/>
            <person name="Slattery M."/>
            <person name="Wrighton K.C."/>
            <person name="Wilkins M.J."/>
        </authorList>
    </citation>
    <scope>NUCLEOTIDE SEQUENCE [LARGE SCALE GENOMIC DNA]</scope>
    <source>
        <strain evidence="1">Gr01-1014_77</strain>
    </source>
</reference>